<keyword evidence="3" id="KW-1185">Reference proteome</keyword>
<dbReference type="Proteomes" id="UP000807716">
    <property type="component" value="Unassembled WGS sequence"/>
</dbReference>
<feature type="region of interest" description="Disordered" evidence="1">
    <location>
        <begin position="39"/>
        <end position="89"/>
    </location>
</feature>
<accession>A0A9P6U8F5</accession>
<dbReference type="EMBL" id="JAAAJB010000156">
    <property type="protein sequence ID" value="KAG0263670.1"/>
    <property type="molecule type" value="Genomic_DNA"/>
</dbReference>
<sequence>MVQFQYPIAFDIVVDSTFPPDRYIDMLQGIMRHHTTRTALQAARPRSYVQTPSPRISRPFHSTVRQAAQERPPPARVPRPIPLDIGAGSAAASTTTASATASAPTASSSAGGRKDGGFFYKYGSPIFTIAVFGSASTLAMHILYHHLALEEYQLASTQKIKELETEIKELKAHRQTSGGMVRHPTGGRGEFV</sequence>
<dbReference type="AlphaFoldDB" id="A0A9P6U8F5"/>
<gene>
    <name evidence="2" type="ORF">DFQ27_001627</name>
</gene>
<reference evidence="2" key="1">
    <citation type="journal article" date="2020" name="Fungal Divers.">
        <title>Resolving the Mortierellaceae phylogeny through synthesis of multi-gene phylogenetics and phylogenomics.</title>
        <authorList>
            <person name="Vandepol N."/>
            <person name="Liber J."/>
            <person name="Desiro A."/>
            <person name="Na H."/>
            <person name="Kennedy M."/>
            <person name="Barry K."/>
            <person name="Grigoriev I.V."/>
            <person name="Miller A.N."/>
            <person name="O'Donnell K."/>
            <person name="Stajich J.E."/>
            <person name="Bonito G."/>
        </authorList>
    </citation>
    <scope>NUCLEOTIDE SEQUENCE</scope>
    <source>
        <strain evidence="2">BC1065</strain>
    </source>
</reference>
<name>A0A9P6U8F5_9FUNG</name>
<proteinExistence type="predicted"/>
<comment type="caution">
    <text evidence="2">The sequence shown here is derived from an EMBL/GenBank/DDBJ whole genome shotgun (WGS) entry which is preliminary data.</text>
</comment>
<evidence type="ECO:0000256" key="1">
    <source>
        <dbReference type="SAM" id="MobiDB-lite"/>
    </source>
</evidence>
<feature type="compositionally biased region" description="Pro residues" evidence="1">
    <location>
        <begin position="71"/>
        <end position="81"/>
    </location>
</feature>
<organism evidence="2 3">
    <name type="scientific">Actinomortierella ambigua</name>
    <dbReference type="NCBI Taxonomy" id="1343610"/>
    <lineage>
        <taxon>Eukaryota</taxon>
        <taxon>Fungi</taxon>
        <taxon>Fungi incertae sedis</taxon>
        <taxon>Mucoromycota</taxon>
        <taxon>Mortierellomycotina</taxon>
        <taxon>Mortierellomycetes</taxon>
        <taxon>Mortierellales</taxon>
        <taxon>Mortierellaceae</taxon>
        <taxon>Actinomortierella</taxon>
    </lineage>
</organism>
<dbReference type="OrthoDB" id="2445591at2759"/>
<evidence type="ECO:0000313" key="3">
    <source>
        <dbReference type="Proteomes" id="UP000807716"/>
    </source>
</evidence>
<protein>
    <submittedName>
        <fullName evidence="2">Uncharacterized protein</fullName>
    </submittedName>
</protein>
<evidence type="ECO:0000313" key="2">
    <source>
        <dbReference type="EMBL" id="KAG0263670.1"/>
    </source>
</evidence>